<reference evidence="4 5" key="1">
    <citation type="submission" date="2019-09" db="EMBL/GenBank/DDBJ databases">
        <authorList>
            <person name="Kevbrin V."/>
            <person name="Grouzdev D.S."/>
        </authorList>
    </citation>
    <scope>NUCLEOTIDE SEQUENCE [LARGE SCALE GENOMIC DNA]</scope>
    <source>
        <strain evidence="4 5">G-192</strain>
    </source>
</reference>
<dbReference type="PROSITE" id="PS51257">
    <property type="entry name" value="PROKAR_LIPOPROTEIN"/>
    <property type="match status" value="1"/>
</dbReference>
<accession>A0A5M6ZPG7</accession>
<evidence type="ECO:0000256" key="2">
    <source>
        <dbReference type="SAM" id="SignalP"/>
    </source>
</evidence>
<evidence type="ECO:0000256" key="1">
    <source>
        <dbReference type="SAM" id="MobiDB-lite"/>
    </source>
</evidence>
<dbReference type="Proteomes" id="UP000325122">
    <property type="component" value="Unassembled WGS sequence"/>
</dbReference>
<dbReference type="SUPFAM" id="SSF54593">
    <property type="entry name" value="Glyoxalase/Bleomycin resistance protein/Dihydroxybiphenyl dioxygenase"/>
    <property type="match status" value="1"/>
</dbReference>
<name>A0A5M6ZPG7_9PROT</name>
<organism evidence="4 5">
    <name type="scientific">Alkalicaulis satelles</name>
    <dbReference type="NCBI Taxonomy" id="2609175"/>
    <lineage>
        <taxon>Bacteria</taxon>
        <taxon>Pseudomonadati</taxon>
        <taxon>Pseudomonadota</taxon>
        <taxon>Alphaproteobacteria</taxon>
        <taxon>Maricaulales</taxon>
        <taxon>Maricaulaceae</taxon>
        <taxon>Alkalicaulis</taxon>
    </lineage>
</organism>
<dbReference type="Pfam" id="PF00903">
    <property type="entry name" value="Glyoxalase"/>
    <property type="match status" value="1"/>
</dbReference>
<gene>
    <name evidence="4" type="ORF">F1654_05665</name>
</gene>
<keyword evidence="5" id="KW-1185">Reference proteome</keyword>
<keyword evidence="2" id="KW-0732">Signal</keyword>
<protein>
    <submittedName>
        <fullName evidence="4">VOC family protein</fullName>
    </submittedName>
</protein>
<sequence>MRTLSVLTAACLALSLGACNEAPPPAGASEPPAPSAANERNPLDLRRTTLLVRDLEASLALYRDALGMTVSYDQMITSRDGSSQSRLVLLKANDERIGMLGLWQLADAGEAPPPNVPETGFATGEIVLLFNTQELDTVFPAAAAVPGVRVMSEPSYREYPGDGMTFQVMVSMLRDPDGHIVELNRMIHPPLQWD</sequence>
<feature type="region of interest" description="Disordered" evidence="1">
    <location>
        <begin position="23"/>
        <end position="42"/>
    </location>
</feature>
<feature type="chain" id="PRO_5024278246" evidence="2">
    <location>
        <begin position="22"/>
        <end position="194"/>
    </location>
</feature>
<dbReference type="InterPro" id="IPR029068">
    <property type="entry name" value="Glyas_Bleomycin-R_OHBP_Dase"/>
</dbReference>
<evidence type="ECO:0000259" key="3">
    <source>
        <dbReference type="Pfam" id="PF00903"/>
    </source>
</evidence>
<dbReference type="InterPro" id="IPR004360">
    <property type="entry name" value="Glyas_Fos-R_dOase_dom"/>
</dbReference>
<evidence type="ECO:0000313" key="4">
    <source>
        <dbReference type="EMBL" id="KAA5805464.1"/>
    </source>
</evidence>
<feature type="compositionally biased region" description="Pro residues" evidence="1">
    <location>
        <begin position="23"/>
        <end position="34"/>
    </location>
</feature>
<dbReference type="Gene3D" id="3.10.180.10">
    <property type="entry name" value="2,3-Dihydroxybiphenyl 1,2-Dioxygenase, domain 1"/>
    <property type="match status" value="1"/>
</dbReference>
<dbReference type="CDD" id="cd06587">
    <property type="entry name" value="VOC"/>
    <property type="match status" value="1"/>
</dbReference>
<dbReference type="AlphaFoldDB" id="A0A5M6ZPG7"/>
<feature type="domain" description="Glyoxalase/fosfomycin resistance/dioxygenase" evidence="3">
    <location>
        <begin position="47"/>
        <end position="183"/>
    </location>
</feature>
<comment type="caution">
    <text evidence="4">The sequence shown here is derived from an EMBL/GenBank/DDBJ whole genome shotgun (WGS) entry which is preliminary data.</text>
</comment>
<feature type="signal peptide" evidence="2">
    <location>
        <begin position="1"/>
        <end position="21"/>
    </location>
</feature>
<proteinExistence type="predicted"/>
<evidence type="ECO:0000313" key="5">
    <source>
        <dbReference type="Proteomes" id="UP000325122"/>
    </source>
</evidence>
<dbReference type="EMBL" id="VWOJ01000001">
    <property type="protein sequence ID" value="KAA5805464.1"/>
    <property type="molecule type" value="Genomic_DNA"/>
</dbReference>